<keyword evidence="12" id="KW-1185">Reference proteome</keyword>
<comment type="caution">
    <text evidence="11">The sequence shown here is derived from an EMBL/GenBank/DDBJ whole genome shotgun (WGS) entry which is preliminary data.</text>
</comment>
<dbReference type="EMBL" id="SJOL01006711">
    <property type="protein sequence ID" value="TGZ64512.1"/>
    <property type="molecule type" value="Genomic_DNA"/>
</dbReference>
<evidence type="ECO:0000313" key="11">
    <source>
        <dbReference type="EMBL" id="TGZ64512.1"/>
    </source>
</evidence>
<dbReference type="GO" id="GO:0046872">
    <property type="term" value="F:metal ion binding"/>
    <property type="evidence" value="ECO:0007669"/>
    <property type="project" value="UniProtKB-KW"/>
</dbReference>
<evidence type="ECO:0000256" key="9">
    <source>
        <dbReference type="RuleBase" id="RU362036"/>
    </source>
</evidence>
<comment type="similarity">
    <text evidence="1 9">Belongs to the HAD-like hydrolase superfamily. EYA family.</text>
</comment>
<dbReference type="InterPro" id="IPR006545">
    <property type="entry name" value="EYA_dom"/>
</dbReference>
<feature type="region of interest" description="Disordered" evidence="10">
    <location>
        <begin position="1"/>
        <end position="32"/>
    </location>
</feature>
<dbReference type="GO" id="GO:0005634">
    <property type="term" value="C:nucleus"/>
    <property type="evidence" value="ECO:0007669"/>
    <property type="project" value="TreeGrafter"/>
</dbReference>
<name>A0A4S2LLH5_OPIFE</name>
<feature type="region of interest" description="Disordered" evidence="10">
    <location>
        <begin position="403"/>
        <end position="423"/>
    </location>
</feature>
<evidence type="ECO:0000256" key="1">
    <source>
        <dbReference type="ARBA" id="ARBA00010501"/>
    </source>
</evidence>
<gene>
    <name evidence="11" type="ORF">CRM22_006344</name>
</gene>
<feature type="binding site" evidence="8">
    <location>
        <position position="438"/>
    </location>
    <ligand>
        <name>Mg(2+)</name>
        <dbReference type="ChEBI" id="CHEBI:18420"/>
    </ligand>
</feature>
<evidence type="ECO:0000313" key="12">
    <source>
        <dbReference type="Proteomes" id="UP000308267"/>
    </source>
</evidence>
<dbReference type="NCBIfam" id="TIGR01658">
    <property type="entry name" value="EYA-cons_domain"/>
    <property type="match status" value="1"/>
</dbReference>
<evidence type="ECO:0000256" key="5">
    <source>
        <dbReference type="ARBA" id="ARBA00022912"/>
    </source>
</evidence>
<dbReference type="SFLD" id="SFLDG01129">
    <property type="entry name" value="C1.5:_HAD__Beta-PGM__Phosphata"/>
    <property type="match status" value="1"/>
</dbReference>
<reference evidence="11 12" key="1">
    <citation type="journal article" date="2019" name="BMC Genomics">
        <title>New insights from Opisthorchis felineus genome: update on genomics of the epidemiologically important liver flukes.</title>
        <authorList>
            <person name="Ershov N.I."/>
            <person name="Mordvinov V.A."/>
            <person name="Prokhortchouk E.B."/>
            <person name="Pakharukova M.Y."/>
            <person name="Gunbin K.V."/>
            <person name="Ustyantsev K."/>
            <person name="Genaev M.A."/>
            <person name="Blinov A.G."/>
            <person name="Mazur A."/>
            <person name="Boulygina E."/>
            <person name="Tsygankova S."/>
            <person name="Khrameeva E."/>
            <person name="Chekanov N."/>
            <person name="Fan G."/>
            <person name="Xiao A."/>
            <person name="Zhang H."/>
            <person name="Xu X."/>
            <person name="Yang H."/>
            <person name="Solovyev V."/>
            <person name="Lee S.M."/>
            <person name="Liu X."/>
            <person name="Afonnikov D.A."/>
            <person name="Skryabin K.G."/>
        </authorList>
    </citation>
    <scope>NUCLEOTIDE SEQUENCE [LARGE SCALE GENOMIC DNA]</scope>
    <source>
        <strain evidence="11">AK-0245</strain>
        <tissue evidence="11">Whole organism</tissue>
    </source>
</reference>
<evidence type="ECO:0000256" key="10">
    <source>
        <dbReference type="SAM" id="MobiDB-lite"/>
    </source>
</evidence>
<dbReference type="Gene3D" id="3.40.50.12350">
    <property type="match status" value="1"/>
</dbReference>
<keyword evidence="5 9" id="KW-0904">Protein phosphatase</keyword>
<dbReference type="OrthoDB" id="167668at2759"/>
<feature type="active site" description="Nucleophile" evidence="7">
    <location>
        <position position="436"/>
    </location>
</feature>
<dbReference type="SFLD" id="SFLDS00003">
    <property type="entry name" value="Haloacid_Dehalogenase"/>
    <property type="match status" value="1"/>
</dbReference>
<dbReference type="GO" id="GO:2001240">
    <property type="term" value="P:negative regulation of extrinsic apoptotic signaling pathway in absence of ligand"/>
    <property type="evidence" value="ECO:0007669"/>
    <property type="project" value="TreeGrafter"/>
</dbReference>
<dbReference type="InterPro" id="IPR038102">
    <property type="entry name" value="EYA_dom_sf"/>
</dbReference>
<organism evidence="11 12">
    <name type="scientific">Opisthorchis felineus</name>
    <dbReference type="NCBI Taxonomy" id="147828"/>
    <lineage>
        <taxon>Eukaryota</taxon>
        <taxon>Metazoa</taxon>
        <taxon>Spiralia</taxon>
        <taxon>Lophotrochozoa</taxon>
        <taxon>Platyhelminthes</taxon>
        <taxon>Trematoda</taxon>
        <taxon>Digenea</taxon>
        <taxon>Opisthorchiida</taxon>
        <taxon>Opisthorchiata</taxon>
        <taxon>Opisthorchiidae</taxon>
        <taxon>Opisthorchis</taxon>
    </lineage>
</organism>
<proteinExistence type="inferred from homology"/>
<evidence type="ECO:0000256" key="6">
    <source>
        <dbReference type="ARBA" id="ARBA00051722"/>
    </source>
</evidence>
<dbReference type="STRING" id="147828.A0A4S2LLH5"/>
<evidence type="ECO:0000256" key="7">
    <source>
        <dbReference type="PIRSR" id="PIRSR628472-1"/>
    </source>
</evidence>
<evidence type="ECO:0000256" key="3">
    <source>
        <dbReference type="ARBA" id="ARBA00022801"/>
    </source>
</evidence>
<feature type="active site" description="Proton donor" evidence="7">
    <location>
        <position position="438"/>
    </location>
</feature>
<dbReference type="GO" id="GO:0004725">
    <property type="term" value="F:protein tyrosine phosphatase activity"/>
    <property type="evidence" value="ECO:0007669"/>
    <property type="project" value="UniProtKB-EC"/>
</dbReference>
<comment type="catalytic activity">
    <reaction evidence="6 9">
        <text>O-phospho-L-tyrosyl-[protein] + H2O = L-tyrosyl-[protein] + phosphate</text>
        <dbReference type="Rhea" id="RHEA:10684"/>
        <dbReference type="Rhea" id="RHEA-COMP:10136"/>
        <dbReference type="Rhea" id="RHEA-COMP:20101"/>
        <dbReference type="ChEBI" id="CHEBI:15377"/>
        <dbReference type="ChEBI" id="CHEBI:43474"/>
        <dbReference type="ChEBI" id="CHEBI:46858"/>
        <dbReference type="ChEBI" id="CHEBI:61978"/>
        <dbReference type="EC" id="3.1.3.48"/>
    </reaction>
</comment>
<feature type="compositionally biased region" description="Basic and acidic residues" evidence="10">
    <location>
        <begin position="412"/>
        <end position="423"/>
    </location>
</feature>
<dbReference type="PANTHER" id="PTHR10190:SF16">
    <property type="entry name" value="DEVELOPMENTAL PROTEIN EYES ABSENT"/>
    <property type="match status" value="1"/>
</dbReference>
<sequence>MICNEADATEGEPASKRSKYSSGCRNDGSLLDSSSETATATRMLLNQGCDGAAVTNCQSVTHGCTSVINDLPGFPFSLDPSDSMSLTDQTYDHPQTVIHSSNNGYFWWKDTQPSFGSQHPCPVGHLDISSPPTYGQAPIFLHHSTEHNYEQSNTKIHHIEQLTSSHKSTIISATESGDLAQSNQNAFTSVTDRSRLTEHVMSNNGFQANAFLEDSRSSSSLDTPTSNQLLHLNQNIDEDPDSRVDYAGQHTRSLAVPISEHMYTHSQNNAVQAPTSLSLASCTLISPDLVCQPQPNTHLHPKTAAAFMPPMPNFTYSVIDDRNQNVVTCHSTAPTIHLSPLENASSPRPYWDYPVNMLHNKATSDSSMVNTFGTGLGRSFHHTSTSAHPPLHVTSLPSATALATEPNYTEGKNPDDTVSKESGRADEKPLRVFVWDLDETLIIFHTLLTGYYAHRYGKDPTLAGAYGLRMEELIYNLADTHFFFNELEDCDQVHIEDIRGDDSNQDLSCFPVDEYSPTMGVSGSALQSTPVNSTSPNTTALGVFLPYGSTSDTVPNIVGDPKQPTTVDSLGVTTVMGHGVSTGGNIAVLRGGMDWMRKLALRYRRIRDLYTTYRYNVAALLGTTKAHQWMTLRSNLDVLTDYWLSLACKVTERICSRWESVNVVVTTTQLVPTLAKLLLYGLAGAFPIENIYSATKIGKESCFERIAAKFGRKSTYVVIGDGKEEEDAAKQLHWPFWRISSHGDIAALNYAIEMGYL</sequence>
<keyword evidence="4 8" id="KW-0460">Magnesium</keyword>
<keyword evidence="9" id="KW-0805">Transcription regulation</keyword>
<evidence type="ECO:0000256" key="4">
    <source>
        <dbReference type="ARBA" id="ARBA00022842"/>
    </source>
</evidence>
<keyword evidence="2 8" id="KW-0479">Metal-binding</keyword>
<dbReference type="GO" id="GO:0030154">
    <property type="term" value="P:cell differentiation"/>
    <property type="evidence" value="ECO:0007669"/>
    <property type="project" value="TreeGrafter"/>
</dbReference>
<keyword evidence="9" id="KW-0804">Transcription</keyword>
<dbReference type="AlphaFoldDB" id="A0A4S2LLH5"/>
<comment type="cofactor">
    <cofactor evidence="8 9">
        <name>Mg(2+)</name>
        <dbReference type="ChEBI" id="CHEBI:18420"/>
    </cofactor>
    <text evidence="8 9">Binds 1 Mg(2+) ion per subunit.</text>
</comment>
<dbReference type="Proteomes" id="UP000308267">
    <property type="component" value="Unassembled WGS sequence"/>
</dbReference>
<accession>A0A4S2LLH5</accession>
<keyword evidence="3 9" id="KW-0378">Hydrolase</keyword>
<dbReference type="EC" id="3.1.3.48" evidence="9"/>
<dbReference type="InterPro" id="IPR028472">
    <property type="entry name" value="EYA"/>
</dbReference>
<dbReference type="PANTHER" id="PTHR10190">
    <property type="entry name" value="EYES ABSENT"/>
    <property type="match status" value="1"/>
</dbReference>
<evidence type="ECO:0000256" key="2">
    <source>
        <dbReference type="ARBA" id="ARBA00022723"/>
    </source>
</evidence>
<feature type="binding site" evidence="8">
    <location>
        <position position="721"/>
    </location>
    <ligand>
        <name>Mg(2+)</name>
        <dbReference type="ChEBI" id="CHEBI:18420"/>
    </ligand>
</feature>
<feature type="binding site" evidence="8">
    <location>
        <position position="436"/>
    </location>
    <ligand>
        <name>Mg(2+)</name>
        <dbReference type="ChEBI" id="CHEBI:18420"/>
    </ligand>
</feature>
<protein>
    <recommendedName>
        <fullName evidence="9">Eyes absent homolog</fullName>
        <ecNumber evidence="9">3.1.3.48</ecNumber>
    </recommendedName>
</protein>
<evidence type="ECO:0000256" key="8">
    <source>
        <dbReference type="PIRSR" id="PIRSR628472-2"/>
    </source>
</evidence>
<dbReference type="GO" id="GO:0045739">
    <property type="term" value="P:positive regulation of DNA repair"/>
    <property type="evidence" value="ECO:0007669"/>
    <property type="project" value="TreeGrafter"/>
</dbReference>